<keyword evidence="1" id="KW-0489">Methyltransferase</keyword>
<keyword evidence="5" id="KW-1185">Reference proteome</keyword>
<feature type="domain" description="Histidine-specific methyltransferase SAM-dependent" evidence="3">
    <location>
        <begin position="31"/>
        <end position="306"/>
    </location>
</feature>
<dbReference type="PANTHER" id="PTHR43397">
    <property type="entry name" value="ERGOTHIONEINE BIOSYNTHESIS PROTEIN 1"/>
    <property type="match status" value="1"/>
</dbReference>
<accession>A0A429XEV0</accession>
<dbReference type="PANTHER" id="PTHR43397:SF1">
    <property type="entry name" value="ERGOTHIONEINE BIOSYNTHESIS PROTEIN 1"/>
    <property type="match status" value="1"/>
</dbReference>
<dbReference type="Pfam" id="PF10017">
    <property type="entry name" value="Methyltransf_33"/>
    <property type="match status" value="1"/>
</dbReference>
<evidence type="ECO:0000313" key="4">
    <source>
        <dbReference type="EMBL" id="RST62987.1"/>
    </source>
</evidence>
<dbReference type="PIRSF" id="PIRSF018005">
    <property type="entry name" value="UCP018005"/>
    <property type="match status" value="1"/>
</dbReference>
<evidence type="ECO:0000256" key="2">
    <source>
        <dbReference type="ARBA" id="ARBA00022679"/>
    </source>
</evidence>
<comment type="caution">
    <text evidence="4">The sequence shown here is derived from an EMBL/GenBank/DDBJ whole genome shotgun (WGS) entry which is preliminary data.</text>
</comment>
<dbReference type="Gene3D" id="3.40.50.150">
    <property type="entry name" value="Vaccinia Virus protein VP39"/>
    <property type="match status" value="1"/>
</dbReference>
<name>A0A429XEV0_9RICK</name>
<gene>
    <name evidence="4" type="ORF">EIC27_05815</name>
</gene>
<dbReference type="AlphaFoldDB" id="A0A429XEV0"/>
<dbReference type="RefSeq" id="WP_126045146.1">
    <property type="nucleotide sequence ID" value="NZ_RXFM01000092.1"/>
</dbReference>
<dbReference type="InterPro" id="IPR029063">
    <property type="entry name" value="SAM-dependent_MTases_sf"/>
</dbReference>
<sequence>MEDNILKDFYDLFAYKKTGHLTKYGYLGKVDYYKQILEKEEKYYVSKSEIELIHNSKIMSDIIKDYSIFYEIGPGSRYAISKKTIPFLSHSNKLKKYYAIDCHKEYANAAANVVSSYFKDIKAKGICLDITKKHNLSVEPKSCVFMLGTCLANLTNEENISILNSIRVLLCESSVFIISFDTTQNKQVIYNAYKNNSVYQFYLNMLRVFGKSTLSKNFDPELFSHLCEIVESSDDTKMQGKLVANKSQSFTLGNDIISIEKGAQYHLVNSRKFKKNYLQTLLSFCRFKVIDVIKQSNNNLVFFILKK</sequence>
<reference evidence="5" key="1">
    <citation type="submission" date="2018-11" db="EMBL/GenBank/DDBJ databases">
        <title>Phylogenetic, genomic, and biogeographic characterization of a novel and ubiquitous marine invertebrate-associated Rickettsiales parasite, Candidatus Marinoinvertebrata rohwerii, gen. nov., sp. nov.</title>
        <authorList>
            <person name="Klinges J.G."/>
            <person name="Rosales S.M."/>
            <person name="Mcminds R."/>
            <person name="Shaver E.C."/>
            <person name="Shantz A."/>
            <person name="Peters E.C."/>
            <person name="Burkepile D.E."/>
            <person name="Silliman B.R."/>
            <person name="Vega Thurber R.L."/>
        </authorList>
    </citation>
    <scope>NUCLEOTIDE SEQUENCE [LARGE SCALE GENOMIC DNA]</scope>
    <source>
        <strain evidence="5">a_cerv_44</strain>
    </source>
</reference>
<evidence type="ECO:0000313" key="5">
    <source>
        <dbReference type="Proteomes" id="UP000279470"/>
    </source>
</evidence>
<evidence type="ECO:0000259" key="3">
    <source>
        <dbReference type="Pfam" id="PF10017"/>
    </source>
</evidence>
<organism evidence="4 5">
    <name type="scientific">Candidatus Aquarickettsia rohweri</name>
    <dbReference type="NCBI Taxonomy" id="2602574"/>
    <lineage>
        <taxon>Bacteria</taxon>
        <taxon>Pseudomonadati</taxon>
        <taxon>Pseudomonadota</taxon>
        <taxon>Alphaproteobacteria</taxon>
        <taxon>Rickettsiales</taxon>
        <taxon>Candidatus Midichloriaceae</taxon>
        <taxon>Candidatus Aquarickettsia</taxon>
    </lineage>
</organism>
<keyword evidence="2" id="KW-0808">Transferase</keyword>
<evidence type="ECO:0000256" key="1">
    <source>
        <dbReference type="ARBA" id="ARBA00022603"/>
    </source>
</evidence>
<dbReference type="EMBL" id="RXFM01000092">
    <property type="protein sequence ID" value="RST62987.1"/>
    <property type="molecule type" value="Genomic_DNA"/>
</dbReference>
<dbReference type="InterPro" id="IPR017804">
    <property type="entry name" value="MeTrfase_EgtD-like"/>
</dbReference>
<proteinExistence type="predicted"/>
<dbReference type="GO" id="GO:0032259">
    <property type="term" value="P:methylation"/>
    <property type="evidence" value="ECO:0007669"/>
    <property type="project" value="UniProtKB-KW"/>
</dbReference>
<dbReference type="Proteomes" id="UP000279470">
    <property type="component" value="Unassembled WGS sequence"/>
</dbReference>
<dbReference type="InterPro" id="IPR051128">
    <property type="entry name" value="EgtD_Methyltrsf_superfamily"/>
</dbReference>
<dbReference type="GO" id="GO:0008168">
    <property type="term" value="F:methyltransferase activity"/>
    <property type="evidence" value="ECO:0007669"/>
    <property type="project" value="UniProtKB-KW"/>
</dbReference>
<dbReference type="InterPro" id="IPR019257">
    <property type="entry name" value="MeTrfase_dom"/>
</dbReference>
<protein>
    <recommendedName>
        <fullName evidence="3">Histidine-specific methyltransferase SAM-dependent domain-containing protein</fullName>
    </recommendedName>
</protein>